<dbReference type="InParanoid" id="A0A0A0HY43"/>
<dbReference type="HOGENOM" id="CLU_2758482_0_0_1"/>
<dbReference type="GeneID" id="22587347"/>
<evidence type="ECO:0000313" key="2">
    <source>
        <dbReference type="Proteomes" id="UP000001628"/>
    </source>
</evidence>
<sequence>MPFERRKSSVATSLFSRELFGNSDGVWNLDDDFYDIVHGKKYSVKPAFCKFPHVGDLFAICALHCNLVED</sequence>
<name>A0A0A0HY43_PARBD</name>
<keyword evidence="2" id="KW-1185">Reference proteome</keyword>
<gene>
    <name evidence="1" type="ORF">PADG_11450</name>
</gene>
<dbReference type="RefSeq" id="XP_010758921.1">
    <property type="nucleotide sequence ID" value="XM_010760619.1"/>
</dbReference>
<evidence type="ECO:0000313" key="1">
    <source>
        <dbReference type="EMBL" id="KGM92265.1"/>
    </source>
</evidence>
<dbReference type="VEuPathDB" id="FungiDB:PADG_11450"/>
<dbReference type="Proteomes" id="UP000001628">
    <property type="component" value="Unassembled WGS sequence"/>
</dbReference>
<dbReference type="AlphaFoldDB" id="A0A0A0HY43"/>
<proteinExistence type="predicted"/>
<protein>
    <submittedName>
        <fullName evidence="1">Uncharacterized protein</fullName>
    </submittedName>
</protein>
<reference evidence="1 2" key="1">
    <citation type="journal article" date="2011" name="PLoS Genet.">
        <title>Comparative genomic analysis of human fungal pathogens causing paracoccidioidomycosis.</title>
        <authorList>
            <person name="Desjardins C.A."/>
            <person name="Champion M.D."/>
            <person name="Holder J.W."/>
            <person name="Muszewska A."/>
            <person name="Goldberg J."/>
            <person name="Bailao A.M."/>
            <person name="Brigido M.M."/>
            <person name="Ferreira M.E."/>
            <person name="Garcia A.M."/>
            <person name="Grynberg M."/>
            <person name="Gujja S."/>
            <person name="Heiman D.I."/>
            <person name="Henn M.R."/>
            <person name="Kodira C.D."/>
            <person name="Leon-Narvaez H."/>
            <person name="Longo L.V."/>
            <person name="Ma L.J."/>
            <person name="Malavazi I."/>
            <person name="Matsuo A.L."/>
            <person name="Morais F.V."/>
            <person name="Pereira M."/>
            <person name="Rodriguez-Brito S."/>
            <person name="Sakthikumar S."/>
            <person name="Salem-Izacc S.M."/>
            <person name="Sykes S.M."/>
            <person name="Teixeira M.M."/>
            <person name="Vallejo M.C."/>
            <person name="Walter M.E."/>
            <person name="Yandava C."/>
            <person name="Young S."/>
            <person name="Zeng Q."/>
            <person name="Zucker J."/>
            <person name="Felipe M.S."/>
            <person name="Goldman G.H."/>
            <person name="Haas B.J."/>
            <person name="McEwen J.G."/>
            <person name="Nino-Vega G."/>
            <person name="Puccia R."/>
            <person name="San-Blas G."/>
            <person name="Soares C.M."/>
            <person name="Birren B.W."/>
            <person name="Cuomo C.A."/>
        </authorList>
    </citation>
    <scope>NUCLEOTIDE SEQUENCE [LARGE SCALE GENOMIC DNA]</scope>
    <source>
        <strain evidence="1 2">Pb18</strain>
    </source>
</reference>
<dbReference type="EMBL" id="KN275959">
    <property type="protein sequence ID" value="KGM92265.1"/>
    <property type="molecule type" value="Genomic_DNA"/>
</dbReference>
<dbReference type="KEGG" id="pbn:PADG_11450"/>
<organism evidence="1 2">
    <name type="scientific">Paracoccidioides brasiliensis (strain Pb18)</name>
    <dbReference type="NCBI Taxonomy" id="502780"/>
    <lineage>
        <taxon>Eukaryota</taxon>
        <taxon>Fungi</taxon>
        <taxon>Dikarya</taxon>
        <taxon>Ascomycota</taxon>
        <taxon>Pezizomycotina</taxon>
        <taxon>Eurotiomycetes</taxon>
        <taxon>Eurotiomycetidae</taxon>
        <taxon>Onygenales</taxon>
        <taxon>Ajellomycetaceae</taxon>
        <taxon>Paracoccidioides</taxon>
    </lineage>
</organism>
<accession>A0A0A0HY43</accession>